<dbReference type="InterPro" id="IPR015946">
    <property type="entry name" value="KH_dom-like_a/b"/>
</dbReference>
<dbReference type="GO" id="GO:0030490">
    <property type="term" value="P:maturation of SSU-rRNA"/>
    <property type="evidence" value="ECO:0007669"/>
    <property type="project" value="UniProtKB-UniRule"/>
</dbReference>
<dbReference type="Proteomes" id="UP000518300">
    <property type="component" value="Unassembled WGS sequence"/>
</dbReference>
<dbReference type="SUPFAM" id="SSF89919">
    <property type="entry name" value="Ribosome-binding factor A, RbfA"/>
    <property type="match status" value="1"/>
</dbReference>
<dbReference type="InterPro" id="IPR000238">
    <property type="entry name" value="RbfA"/>
</dbReference>
<dbReference type="Pfam" id="PF02033">
    <property type="entry name" value="RBFA"/>
    <property type="match status" value="1"/>
</dbReference>
<evidence type="ECO:0000256" key="3">
    <source>
        <dbReference type="HAMAP-Rule" id="MF_00003"/>
    </source>
</evidence>
<comment type="function">
    <text evidence="3">One of several proteins that assist in the late maturation steps of the functional core of the 30S ribosomal subunit. Associates with free 30S ribosomal subunits (but not with 30S subunits that are part of 70S ribosomes or polysomes). Required for efficient processing of 16S rRNA. May interact with the 5'-terminal helix region of 16S rRNA.</text>
</comment>
<dbReference type="HAMAP" id="MF_00003">
    <property type="entry name" value="RbfA"/>
    <property type="match status" value="1"/>
</dbReference>
<comment type="similarity">
    <text evidence="3">Belongs to the RbfA family.</text>
</comment>
<dbReference type="GO" id="GO:0005829">
    <property type="term" value="C:cytosol"/>
    <property type="evidence" value="ECO:0007669"/>
    <property type="project" value="TreeGrafter"/>
</dbReference>
<comment type="subunit">
    <text evidence="3">Monomer. Binds 30S ribosomal subunits, but not 50S ribosomal subunits or 70S ribosomes.</text>
</comment>
<evidence type="ECO:0000313" key="4">
    <source>
        <dbReference type="EMBL" id="NMO21960.1"/>
    </source>
</evidence>
<organism evidence="4 5">
    <name type="scientific">Pyxidicoccus fallax</name>
    <dbReference type="NCBI Taxonomy" id="394095"/>
    <lineage>
        <taxon>Bacteria</taxon>
        <taxon>Pseudomonadati</taxon>
        <taxon>Myxococcota</taxon>
        <taxon>Myxococcia</taxon>
        <taxon>Myxococcales</taxon>
        <taxon>Cystobacterineae</taxon>
        <taxon>Myxococcaceae</taxon>
        <taxon>Pyxidicoccus</taxon>
    </lineage>
</organism>
<dbReference type="InterPro" id="IPR020053">
    <property type="entry name" value="Ribosome-bd_factorA_CS"/>
</dbReference>
<dbReference type="InterPro" id="IPR023799">
    <property type="entry name" value="RbfA_dom_sf"/>
</dbReference>
<dbReference type="PANTHER" id="PTHR33515">
    <property type="entry name" value="RIBOSOME-BINDING FACTOR A, CHLOROPLASTIC-RELATED"/>
    <property type="match status" value="1"/>
</dbReference>
<dbReference type="PANTHER" id="PTHR33515:SF1">
    <property type="entry name" value="RIBOSOME-BINDING FACTOR A, CHLOROPLASTIC-RELATED"/>
    <property type="match status" value="1"/>
</dbReference>
<evidence type="ECO:0000313" key="5">
    <source>
        <dbReference type="Proteomes" id="UP000518300"/>
    </source>
</evidence>
<comment type="subcellular location">
    <subcellularLocation>
        <location evidence="3">Cytoplasm</location>
    </subcellularLocation>
</comment>
<evidence type="ECO:0000256" key="2">
    <source>
        <dbReference type="ARBA" id="ARBA00022517"/>
    </source>
</evidence>
<proteinExistence type="inferred from homology"/>
<gene>
    <name evidence="3 4" type="primary">rbfA</name>
    <name evidence="4" type="ORF">HG543_44970</name>
</gene>
<sequence>MTTHSRPERVGQEIQAAIGDLLARGMLRDPRIGYITITGVKVSPDLRVARVFYSMIGSEQERAETQKGLEAAKGFVRREVTSAVNLRVSPEIFFTFDESVGEGDKIDRLLREVRSKEGW</sequence>
<dbReference type="GO" id="GO:0043024">
    <property type="term" value="F:ribosomal small subunit binding"/>
    <property type="evidence" value="ECO:0007669"/>
    <property type="project" value="TreeGrafter"/>
</dbReference>
<dbReference type="EMBL" id="JABBJJ010000369">
    <property type="protein sequence ID" value="NMO21960.1"/>
    <property type="molecule type" value="Genomic_DNA"/>
</dbReference>
<dbReference type="RefSeq" id="WP_169351126.1">
    <property type="nucleotide sequence ID" value="NZ_JABBJJ010000369.1"/>
</dbReference>
<accession>A0A848LWH2</accession>
<evidence type="ECO:0000256" key="1">
    <source>
        <dbReference type="ARBA" id="ARBA00022490"/>
    </source>
</evidence>
<protein>
    <recommendedName>
        <fullName evidence="3">Ribosome-binding factor A</fullName>
    </recommendedName>
</protein>
<dbReference type="NCBIfam" id="TIGR00082">
    <property type="entry name" value="rbfA"/>
    <property type="match status" value="1"/>
</dbReference>
<dbReference type="Gene3D" id="3.30.300.20">
    <property type="match status" value="1"/>
</dbReference>
<name>A0A848LWH2_9BACT</name>
<keyword evidence="1 3" id="KW-0963">Cytoplasm</keyword>
<keyword evidence="2 3" id="KW-0690">Ribosome biogenesis</keyword>
<reference evidence="4 5" key="1">
    <citation type="submission" date="2020-04" db="EMBL/GenBank/DDBJ databases">
        <title>Draft genome of Pyxidicoccus fallax type strain.</title>
        <authorList>
            <person name="Whitworth D.E."/>
        </authorList>
    </citation>
    <scope>NUCLEOTIDE SEQUENCE [LARGE SCALE GENOMIC DNA]</scope>
    <source>
        <strain evidence="4 5">DSM 14698</strain>
    </source>
</reference>
<dbReference type="AlphaFoldDB" id="A0A848LWH2"/>
<dbReference type="PROSITE" id="PS01319">
    <property type="entry name" value="RBFA"/>
    <property type="match status" value="1"/>
</dbReference>
<keyword evidence="5" id="KW-1185">Reference proteome</keyword>
<comment type="caution">
    <text evidence="4">The sequence shown here is derived from an EMBL/GenBank/DDBJ whole genome shotgun (WGS) entry which is preliminary data.</text>
</comment>